<comment type="caution">
    <text evidence="2">The sequence shown here is derived from an EMBL/GenBank/DDBJ whole genome shotgun (WGS) entry which is preliminary data.</text>
</comment>
<name>A0ABN9WWE5_9DINO</name>
<protein>
    <submittedName>
        <fullName evidence="2">Uncharacterized protein</fullName>
    </submittedName>
</protein>
<keyword evidence="3" id="KW-1185">Reference proteome</keyword>
<feature type="non-terminal residue" evidence="2">
    <location>
        <position position="151"/>
    </location>
</feature>
<proteinExistence type="predicted"/>
<feature type="compositionally biased region" description="Basic and acidic residues" evidence="1">
    <location>
        <begin position="80"/>
        <end position="91"/>
    </location>
</feature>
<feature type="non-terminal residue" evidence="2">
    <location>
        <position position="1"/>
    </location>
</feature>
<sequence>QEQTLRGIAAQGEGADSQIRQGQLTSSCQVMLKNSQIERQFGEILYGLKQDKVFAVQSYALDFVERFDEVRALDAAAGPGDHRYSAADTDRRRLRQGQQGSPEHLQGPAQGRAGGGEGAGAARARERQAHARARAGGRRLTLPPYVPGPTS</sequence>
<dbReference type="EMBL" id="CAUYUJ010019436">
    <property type="protein sequence ID" value="CAK0891157.1"/>
    <property type="molecule type" value="Genomic_DNA"/>
</dbReference>
<feature type="region of interest" description="Disordered" evidence="1">
    <location>
        <begin position="75"/>
        <end position="151"/>
    </location>
</feature>
<evidence type="ECO:0000313" key="2">
    <source>
        <dbReference type="EMBL" id="CAK0891157.1"/>
    </source>
</evidence>
<organism evidence="2 3">
    <name type="scientific">Prorocentrum cordatum</name>
    <dbReference type="NCBI Taxonomy" id="2364126"/>
    <lineage>
        <taxon>Eukaryota</taxon>
        <taxon>Sar</taxon>
        <taxon>Alveolata</taxon>
        <taxon>Dinophyceae</taxon>
        <taxon>Prorocentrales</taxon>
        <taxon>Prorocentraceae</taxon>
        <taxon>Prorocentrum</taxon>
    </lineage>
</organism>
<feature type="region of interest" description="Disordered" evidence="1">
    <location>
        <begin position="1"/>
        <end position="20"/>
    </location>
</feature>
<gene>
    <name evidence="2" type="ORF">PCOR1329_LOCUS71173</name>
</gene>
<dbReference type="Proteomes" id="UP001189429">
    <property type="component" value="Unassembled WGS sequence"/>
</dbReference>
<reference evidence="2" key="1">
    <citation type="submission" date="2023-10" db="EMBL/GenBank/DDBJ databases">
        <authorList>
            <person name="Chen Y."/>
            <person name="Shah S."/>
            <person name="Dougan E. K."/>
            <person name="Thang M."/>
            <person name="Chan C."/>
        </authorList>
    </citation>
    <scope>NUCLEOTIDE SEQUENCE [LARGE SCALE GENOMIC DNA]</scope>
</reference>
<accession>A0ABN9WWE5</accession>
<evidence type="ECO:0000256" key="1">
    <source>
        <dbReference type="SAM" id="MobiDB-lite"/>
    </source>
</evidence>
<evidence type="ECO:0000313" key="3">
    <source>
        <dbReference type="Proteomes" id="UP001189429"/>
    </source>
</evidence>